<name>A0A0P0Z180_9HYPH</name>
<dbReference type="EMBL" id="LC066375">
    <property type="protein sequence ID" value="BAT27624.1"/>
    <property type="molecule type" value="Genomic_DNA"/>
</dbReference>
<dbReference type="AlphaFoldDB" id="A0A0P0Z180"/>
<proteinExistence type="predicted"/>
<sequence length="127" mass="13569">MAAFEAELDAAFGHQRTHAIAEKFRCFAAAPDAANAVLVSSFQTVHALAGFTPIRTESRAGRHRAILTSAPSAYGIKKARGAWKRRGLVLARSASRGPCAYSASSVRFFIAAARMSPSEAPESDEPY</sequence>
<accession>A0A0P0Z180</accession>
<reference evidence="1" key="1">
    <citation type="journal article" date="2015" name="Proc. Natl. Acad. Sci. U.S.A.">
        <title>Bacterial clade with the ribosomal RNA operon on a small plasmid rather than the chromosome.</title>
        <authorList>
            <person name="Anda M."/>
            <person name="Ohtsubo Y."/>
            <person name="Okubo T."/>
            <person name="Sugawara M."/>
            <person name="Nagata Y."/>
            <person name="Tsuda M."/>
            <person name="Minamisawa K."/>
            <person name="Mitsui H."/>
        </authorList>
    </citation>
    <scope>NUCLEOTIDE SEQUENCE</scope>
    <source>
        <strain evidence="1">JCM 14755</strain>
    </source>
</reference>
<evidence type="ECO:0000313" key="1">
    <source>
        <dbReference type="EMBL" id="BAT27624.1"/>
    </source>
</evidence>
<protein>
    <submittedName>
        <fullName evidence="1">Nucleoside-diphosphate-sugar epimerase</fullName>
    </submittedName>
</protein>
<organism evidence="1">
    <name type="scientific">Aureimonas frigidaquae</name>
    <dbReference type="NCBI Taxonomy" id="424757"/>
    <lineage>
        <taxon>Bacteria</taxon>
        <taxon>Pseudomonadati</taxon>
        <taxon>Pseudomonadota</taxon>
        <taxon>Alphaproteobacteria</taxon>
        <taxon>Hyphomicrobiales</taxon>
        <taxon>Aurantimonadaceae</taxon>
        <taxon>Aureimonas</taxon>
    </lineage>
</organism>